<dbReference type="SUPFAM" id="SSF63829">
    <property type="entry name" value="Calcium-dependent phosphotriesterase"/>
    <property type="match status" value="1"/>
</dbReference>
<keyword evidence="6" id="KW-1185">Reference proteome</keyword>
<dbReference type="InterPro" id="IPR017996">
    <property type="entry name" value="MRJP/yellow-related"/>
</dbReference>
<reference evidence="5" key="1">
    <citation type="submission" date="2021-04" db="EMBL/GenBank/DDBJ databases">
        <authorList>
            <consortium name="Molecular Ecology Group"/>
        </authorList>
    </citation>
    <scope>NUCLEOTIDE SEQUENCE</scope>
</reference>
<organism evidence="5 6">
    <name type="scientific">Candidula unifasciata</name>
    <dbReference type="NCBI Taxonomy" id="100452"/>
    <lineage>
        <taxon>Eukaryota</taxon>
        <taxon>Metazoa</taxon>
        <taxon>Spiralia</taxon>
        <taxon>Lophotrochozoa</taxon>
        <taxon>Mollusca</taxon>
        <taxon>Gastropoda</taxon>
        <taxon>Heterobranchia</taxon>
        <taxon>Euthyneura</taxon>
        <taxon>Panpulmonata</taxon>
        <taxon>Eupulmonata</taxon>
        <taxon>Stylommatophora</taxon>
        <taxon>Helicina</taxon>
        <taxon>Helicoidea</taxon>
        <taxon>Geomitridae</taxon>
        <taxon>Candidula</taxon>
    </lineage>
</organism>
<name>A0A8S3YVN6_9EUPU</name>
<evidence type="ECO:0000256" key="2">
    <source>
        <dbReference type="ARBA" id="ARBA00009127"/>
    </source>
</evidence>
<evidence type="ECO:0000256" key="4">
    <source>
        <dbReference type="SAM" id="SignalP"/>
    </source>
</evidence>
<sequence>MATGMWRLLCCMTLLFTAVASQANTSSSDWVKNYLDTLSQAKKANTILPSQLVFQFKHLEFEWPCEYVKEFYQEKGLYDPLENVLAGIDVYNNDTFVTVYRTSEKVSSGSNKLVVNNGMTSLQPFPNLTMNQAGKCSNLQFPIKSITDPNSGCMYIIDIGSVKKMGNSSEQTSTSGNTTQPCPPKLVVLDLKKNGTIVRSHDLAAAEPRSTSYLKDITLDYGDRNNTQVKHAYITDSGNQLLIVFNFDTNTSHSFAHDSMKSAAQQTATSGSKNAINSITVDSEFKFVYYNCLGSQKISQIPTAVLQDSLGDFATKHRYVGNTTVASGSVVCGKKGLYFASVNTSSVYRWNITQDIEVQNATKETVTMKNQTVIFKNGTGDYNIEGLALDSSGYLWLTQSPFILDSNNTKGINFKIYRLSVNDTNILCPDSVAPPT</sequence>
<gene>
    <name evidence="5" type="ORF">CUNI_LOCUS4969</name>
</gene>
<evidence type="ECO:0000256" key="3">
    <source>
        <dbReference type="ARBA" id="ARBA00022525"/>
    </source>
</evidence>
<evidence type="ECO:0000313" key="5">
    <source>
        <dbReference type="EMBL" id="CAG5119411.1"/>
    </source>
</evidence>
<evidence type="ECO:0000313" key="6">
    <source>
        <dbReference type="Proteomes" id="UP000678393"/>
    </source>
</evidence>
<comment type="caution">
    <text evidence="5">The sequence shown here is derived from an EMBL/GenBank/DDBJ whole genome shotgun (WGS) entry which is preliminary data.</text>
</comment>
<dbReference type="AlphaFoldDB" id="A0A8S3YVN6"/>
<proteinExistence type="inferred from homology"/>
<dbReference type="InterPro" id="IPR011042">
    <property type="entry name" value="6-blade_b-propeller_TolB-like"/>
</dbReference>
<evidence type="ECO:0000256" key="1">
    <source>
        <dbReference type="ARBA" id="ARBA00004613"/>
    </source>
</evidence>
<dbReference type="Gene3D" id="2.120.10.30">
    <property type="entry name" value="TolB, C-terminal domain"/>
    <property type="match status" value="1"/>
</dbReference>
<keyword evidence="4" id="KW-0732">Signal</keyword>
<dbReference type="Pfam" id="PF03022">
    <property type="entry name" value="MRJP"/>
    <property type="match status" value="1"/>
</dbReference>
<feature type="signal peptide" evidence="4">
    <location>
        <begin position="1"/>
        <end position="23"/>
    </location>
</feature>
<dbReference type="GO" id="GO:0005576">
    <property type="term" value="C:extracellular region"/>
    <property type="evidence" value="ECO:0007669"/>
    <property type="project" value="UniProtKB-SubCell"/>
</dbReference>
<feature type="chain" id="PRO_5035741400" evidence="4">
    <location>
        <begin position="24"/>
        <end position="436"/>
    </location>
</feature>
<accession>A0A8S3YVN6</accession>
<protein>
    <submittedName>
        <fullName evidence="5">Uncharacterized protein</fullName>
    </submittedName>
</protein>
<dbReference type="OrthoDB" id="9977471at2759"/>
<dbReference type="Proteomes" id="UP000678393">
    <property type="component" value="Unassembled WGS sequence"/>
</dbReference>
<dbReference type="PANTHER" id="PTHR10009">
    <property type="entry name" value="PROTEIN YELLOW-RELATED"/>
    <property type="match status" value="1"/>
</dbReference>
<comment type="subcellular location">
    <subcellularLocation>
        <location evidence="1">Secreted</location>
    </subcellularLocation>
</comment>
<dbReference type="PANTHER" id="PTHR10009:SF18">
    <property type="entry name" value="PROTEIN YELLOW-LIKE PROTEIN"/>
    <property type="match status" value="1"/>
</dbReference>
<keyword evidence="3" id="KW-0964">Secreted</keyword>
<comment type="similarity">
    <text evidence="2">Belongs to the major royal jelly protein family.</text>
</comment>
<dbReference type="EMBL" id="CAJHNH020000706">
    <property type="protein sequence ID" value="CAG5119411.1"/>
    <property type="molecule type" value="Genomic_DNA"/>
</dbReference>